<comment type="caution">
    <text evidence="2">The sequence shown here is derived from an EMBL/GenBank/DDBJ whole genome shotgun (WGS) entry which is preliminary data.</text>
</comment>
<evidence type="ECO:0000313" key="3">
    <source>
        <dbReference type="Proteomes" id="UP000005426"/>
    </source>
</evidence>
<dbReference type="KEGG" id="tatv:25782900"/>
<keyword evidence="3" id="KW-1185">Reference proteome</keyword>
<proteinExistence type="predicted"/>
<dbReference type="AlphaFoldDB" id="G9P8N3"/>
<reference evidence="2 3" key="1">
    <citation type="journal article" date="2011" name="Genome Biol.">
        <title>Comparative genome sequence analysis underscores mycoparasitism as the ancestral life style of Trichoderma.</title>
        <authorList>
            <person name="Kubicek C.P."/>
            <person name="Herrera-Estrella A."/>
            <person name="Seidl-Seiboth V."/>
            <person name="Martinez D.A."/>
            <person name="Druzhinina I.S."/>
            <person name="Thon M."/>
            <person name="Zeilinger S."/>
            <person name="Casas-Flores S."/>
            <person name="Horwitz B.A."/>
            <person name="Mukherjee P.K."/>
            <person name="Mukherjee M."/>
            <person name="Kredics L."/>
            <person name="Alcaraz L.D."/>
            <person name="Aerts A."/>
            <person name="Antal Z."/>
            <person name="Atanasova L."/>
            <person name="Cervantes-Badillo M.G."/>
            <person name="Challacombe J."/>
            <person name="Chertkov O."/>
            <person name="McCluskey K."/>
            <person name="Coulpier F."/>
            <person name="Deshpande N."/>
            <person name="von Doehren H."/>
            <person name="Ebbole D.J."/>
            <person name="Esquivel-Naranjo E.U."/>
            <person name="Fekete E."/>
            <person name="Flipphi M."/>
            <person name="Glaser F."/>
            <person name="Gomez-Rodriguez E.Y."/>
            <person name="Gruber S."/>
            <person name="Han C."/>
            <person name="Henrissat B."/>
            <person name="Hermosa R."/>
            <person name="Hernandez-Onate M."/>
            <person name="Karaffa L."/>
            <person name="Kosti I."/>
            <person name="Le Crom S."/>
            <person name="Lindquist E."/>
            <person name="Lucas S."/>
            <person name="Luebeck M."/>
            <person name="Luebeck P.S."/>
            <person name="Margeot A."/>
            <person name="Metz B."/>
            <person name="Misra M."/>
            <person name="Nevalainen H."/>
            <person name="Omann M."/>
            <person name="Packer N."/>
            <person name="Perrone G."/>
            <person name="Uresti-Rivera E.E."/>
            <person name="Salamov A."/>
            <person name="Schmoll M."/>
            <person name="Seiboth B."/>
            <person name="Shapiro H."/>
            <person name="Sukno S."/>
            <person name="Tamayo-Ramos J.A."/>
            <person name="Tisch D."/>
            <person name="Wiest A."/>
            <person name="Wilkinson H.H."/>
            <person name="Zhang M."/>
            <person name="Coutinho P.M."/>
            <person name="Kenerley C.M."/>
            <person name="Monte E."/>
            <person name="Baker S.E."/>
            <person name="Grigoriev I.V."/>
        </authorList>
    </citation>
    <scope>NUCLEOTIDE SEQUENCE [LARGE SCALE GENOMIC DNA]</scope>
    <source>
        <strain evidence="3">ATCC 20476 / IMI 206040</strain>
    </source>
</reference>
<dbReference type="Proteomes" id="UP000005426">
    <property type="component" value="Unassembled WGS sequence"/>
</dbReference>
<organism evidence="2 3">
    <name type="scientific">Hypocrea atroviridis (strain ATCC 20476 / IMI 206040)</name>
    <name type="common">Trichoderma atroviride</name>
    <dbReference type="NCBI Taxonomy" id="452589"/>
    <lineage>
        <taxon>Eukaryota</taxon>
        <taxon>Fungi</taxon>
        <taxon>Dikarya</taxon>
        <taxon>Ascomycota</taxon>
        <taxon>Pezizomycotina</taxon>
        <taxon>Sordariomycetes</taxon>
        <taxon>Hypocreomycetidae</taxon>
        <taxon>Hypocreales</taxon>
        <taxon>Hypocreaceae</taxon>
        <taxon>Trichoderma</taxon>
    </lineage>
</organism>
<dbReference type="EMBL" id="ABDG02000027">
    <property type="protein sequence ID" value="EHK41809.1"/>
    <property type="molecule type" value="Genomic_DNA"/>
</dbReference>
<evidence type="ECO:0000256" key="1">
    <source>
        <dbReference type="SAM" id="MobiDB-lite"/>
    </source>
</evidence>
<feature type="region of interest" description="Disordered" evidence="1">
    <location>
        <begin position="56"/>
        <end position="103"/>
    </location>
</feature>
<feature type="compositionally biased region" description="Basic and acidic residues" evidence="1">
    <location>
        <begin position="82"/>
        <end position="103"/>
    </location>
</feature>
<dbReference type="HOGENOM" id="CLU_2264124_0_0_1"/>
<dbReference type="GeneID" id="25782900"/>
<gene>
    <name evidence="2" type="ORF">TRIATDRAFT_312350</name>
</gene>
<protein>
    <submittedName>
        <fullName evidence="2">Uncharacterized protein</fullName>
    </submittedName>
</protein>
<name>G9P8N3_HYPAI</name>
<dbReference type="RefSeq" id="XP_013940068.1">
    <property type="nucleotide sequence ID" value="XM_014084593.1"/>
</dbReference>
<accession>G9P8N3</accession>
<sequence length="103" mass="11130">MARCVADVEALIGTGQDRAAPNHCGGSQCRCEAQRTMIQDESSSVPLPLRPILIQPKSIPRHPLPSHPIPSGGHWPCAGSRSADEIGWGRRQERSQRSCHEGG</sequence>
<evidence type="ECO:0000313" key="2">
    <source>
        <dbReference type="EMBL" id="EHK41809.1"/>
    </source>
</evidence>